<dbReference type="EnsemblMetazoa" id="XM_022798919">
    <property type="protein sequence ID" value="XP_022654654"/>
    <property type="gene ID" value="LOC111247678"/>
</dbReference>
<dbReference type="Proteomes" id="UP000594260">
    <property type="component" value="Unplaced"/>
</dbReference>
<evidence type="ECO:0000256" key="1">
    <source>
        <dbReference type="SAM" id="SignalP"/>
    </source>
</evidence>
<dbReference type="KEGG" id="vde:111247678"/>
<dbReference type="RefSeq" id="XP_022654654.1">
    <property type="nucleotide sequence ID" value="XM_022798919.1"/>
</dbReference>
<dbReference type="OrthoDB" id="10440953at2759"/>
<dbReference type="InParanoid" id="A0A7M7JNZ5"/>
<dbReference type="AlphaFoldDB" id="A0A7M7JNZ5"/>
<sequence length="210" mass="23358">MLLVLILLIAPALSRAETTKGECSENAIFPACGQELRPSLQDLAGNATLLSTELSRMTIVSFLNLLTDTKLRQIFLEALQNSIELTASFSLNSLEGNRAKLRRTVLIGLLDLSDQFINIAKHFMNDDTIAIRMSSVLCRLQDMSHSAEEVLRKLDKTSLRTFVAFTTIDASIALMVRCFDPKKFRDGCTLLLDTKKFVIKNVRGTVANFS</sequence>
<feature type="signal peptide" evidence="1">
    <location>
        <begin position="1"/>
        <end position="16"/>
    </location>
</feature>
<keyword evidence="1" id="KW-0732">Signal</keyword>
<feature type="chain" id="PRO_5029767194" evidence="1">
    <location>
        <begin position="17"/>
        <end position="210"/>
    </location>
</feature>
<keyword evidence="3" id="KW-1185">Reference proteome</keyword>
<protein>
    <submittedName>
        <fullName evidence="2">Uncharacterized protein</fullName>
    </submittedName>
</protein>
<evidence type="ECO:0000313" key="2">
    <source>
        <dbReference type="EnsemblMetazoa" id="XP_022654654"/>
    </source>
</evidence>
<accession>A0A7M7JNZ5</accession>
<proteinExistence type="predicted"/>
<name>A0A7M7JNZ5_VARDE</name>
<organism evidence="2 3">
    <name type="scientific">Varroa destructor</name>
    <name type="common">Honeybee mite</name>
    <dbReference type="NCBI Taxonomy" id="109461"/>
    <lineage>
        <taxon>Eukaryota</taxon>
        <taxon>Metazoa</taxon>
        <taxon>Ecdysozoa</taxon>
        <taxon>Arthropoda</taxon>
        <taxon>Chelicerata</taxon>
        <taxon>Arachnida</taxon>
        <taxon>Acari</taxon>
        <taxon>Parasitiformes</taxon>
        <taxon>Mesostigmata</taxon>
        <taxon>Gamasina</taxon>
        <taxon>Dermanyssoidea</taxon>
        <taxon>Varroidae</taxon>
        <taxon>Varroa</taxon>
    </lineage>
</organism>
<evidence type="ECO:0000313" key="3">
    <source>
        <dbReference type="Proteomes" id="UP000594260"/>
    </source>
</evidence>
<dbReference type="GeneID" id="111247678"/>
<reference evidence="2" key="1">
    <citation type="submission" date="2021-01" db="UniProtKB">
        <authorList>
            <consortium name="EnsemblMetazoa"/>
        </authorList>
    </citation>
    <scope>IDENTIFICATION</scope>
</reference>